<dbReference type="GO" id="GO:0016757">
    <property type="term" value="F:glycosyltransferase activity"/>
    <property type="evidence" value="ECO:0007669"/>
    <property type="project" value="UniProtKB-KW"/>
</dbReference>
<evidence type="ECO:0000313" key="2">
    <source>
        <dbReference type="Proteomes" id="UP000234681"/>
    </source>
</evidence>
<keyword evidence="1" id="KW-0328">Glycosyltransferase</keyword>
<dbReference type="AlphaFoldDB" id="A6HS27"/>
<sequence>MASGGPGALHCEASPGGAIAATVPATGTAV</sequence>
<name>A6HS27_RAT</name>
<dbReference type="EMBL" id="CH473950">
    <property type="protein sequence ID" value="EDM16046.1"/>
    <property type="molecule type" value="Genomic_DNA"/>
</dbReference>
<organism evidence="1 2">
    <name type="scientific">Rattus norvegicus</name>
    <name type="common">Rat</name>
    <dbReference type="NCBI Taxonomy" id="10116"/>
    <lineage>
        <taxon>Eukaryota</taxon>
        <taxon>Metazoa</taxon>
        <taxon>Chordata</taxon>
        <taxon>Craniata</taxon>
        <taxon>Vertebrata</taxon>
        <taxon>Euteleostomi</taxon>
        <taxon>Mammalia</taxon>
        <taxon>Eutheria</taxon>
        <taxon>Euarchontoglires</taxon>
        <taxon>Glires</taxon>
        <taxon>Rodentia</taxon>
        <taxon>Myomorpha</taxon>
        <taxon>Muroidea</taxon>
        <taxon>Muridae</taxon>
        <taxon>Murinae</taxon>
        <taxon>Rattus</taxon>
    </lineage>
</organism>
<reference evidence="1 2" key="1">
    <citation type="submission" date="2005-09" db="EMBL/GenBank/DDBJ databases">
        <authorList>
            <person name="Mural R.J."/>
            <person name="Li P.W."/>
            <person name="Adams M.D."/>
            <person name="Amanatides P.G."/>
            <person name="Baden-Tillson H."/>
            <person name="Barnstead M."/>
            <person name="Chin S.H."/>
            <person name="Dew I."/>
            <person name="Evans C.A."/>
            <person name="Ferriera S."/>
            <person name="Flanigan M."/>
            <person name="Fosler C."/>
            <person name="Glodek A."/>
            <person name="Gu Z."/>
            <person name="Holt R.A."/>
            <person name="Jennings D."/>
            <person name="Kraft C.L."/>
            <person name="Lu F."/>
            <person name="Nguyen T."/>
            <person name="Nusskern D.R."/>
            <person name="Pfannkoch C.M."/>
            <person name="Sitter C."/>
            <person name="Sutton G.G."/>
            <person name="Venter J.C."/>
            <person name="Wang Z."/>
            <person name="Woodage T."/>
            <person name="Zheng X.H."/>
            <person name="Zhong F."/>
        </authorList>
    </citation>
    <scope>NUCLEOTIDE SEQUENCE [LARGE SCALE GENOMIC DNA]</scope>
    <source>
        <strain>BN</strain>
        <strain evidence="2">Sprague-Dawley</strain>
    </source>
</reference>
<dbReference type="Proteomes" id="UP000234681">
    <property type="component" value="Chromosome 7"/>
</dbReference>
<protein>
    <submittedName>
        <fullName evidence="1">Nicotinate phosphoribosyltransferase domain containing 1, isoform CRA_b</fullName>
    </submittedName>
</protein>
<evidence type="ECO:0000313" key="1">
    <source>
        <dbReference type="EMBL" id="EDM16046.1"/>
    </source>
</evidence>
<keyword evidence="1" id="KW-0808">Transferase</keyword>
<gene>
    <name evidence="1" type="primary">Naprt1</name>
    <name evidence="1" type="ORF">rCG_60251</name>
</gene>
<accession>A6HS27</accession>
<proteinExistence type="predicted"/>